<dbReference type="OrthoDB" id="288532at2"/>
<dbReference type="InterPro" id="IPR027417">
    <property type="entry name" value="P-loop_NTPase"/>
</dbReference>
<protein>
    <submittedName>
        <fullName evidence="1">Sulfotransferase family protein</fullName>
    </submittedName>
</protein>
<accession>A0A2W7N371</accession>
<dbReference type="Gene3D" id="3.40.50.300">
    <property type="entry name" value="P-loop containing nucleotide triphosphate hydrolases"/>
    <property type="match status" value="1"/>
</dbReference>
<dbReference type="Proteomes" id="UP000248916">
    <property type="component" value="Unassembled WGS sequence"/>
</dbReference>
<evidence type="ECO:0000313" key="1">
    <source>
        <dbReference type="EMBL" id="PZX14905.1"/>
    </source>
</evidence>
<sequence>MATQYLPSCNALFLHVPKTAGFSISTALSEAFSDSEAHPVRGMTTLEGAAQQIGHRLGPDIFARTWSFCFVRNPWDWAVSGWLHVTRNKRVYGDTPPDFDQFLREGWDRGILRNPNPMKFETPVMFVAYHTQVTQEEHLAAGDGGPVPLAFHARFEQLQEDWTRICERLGREIALPHQNRSERRHYSEYYSDELRDIVARRNAGLIARFGYTFDA</sequence>
<proteinExistence type="predicted"/>
<dbReference type="EMBL" id="QKZL01000012">
    <property type="protein sequence ID" value="PZX14905.1"/>
    <property type="molecule type" value="Genomic_DNA"/>
</dbReference>
<reference evidence="1 2" key="1">
    <citation type="submission" date="2018-06" db="EMBL/GenBank/DDBJ databases">
        <title>Genomic Encyclopedia of Archaeal and Bacterial Type Strains, Phase II (KMG-II): from individual species to whole genera.</title>
        <authorList>
            <person name="Goeker M."/>
        </authorList>
    </citation>
    <scope>NUCLEOTIDE SEQUENCE [LARGE SCALE GENOMIC DNA]</scope>
    <source>
        <strain evidence="1 2">DSM 22009</strain>
    </source>
</reference>
<dbReference type="AlphaFoldDB" id="A0A2W7N371"/>
<name>A0A2W7N371_9RHOB</name>
<evidence type="ECO:0000313" key="2">
    <source>
        <dbReference type="Proteomes" id="UP000248916"/>
    </source>
</evidence>
<keyword evidence="2" id="KW-1185">Reference proteome</keyword>
<dbReference type="RefSeq" id="WP_111537864.1">
    <property type="nucleotide sequence ID" value="NZ_QKZL01000012.1"/>
</dbReference>
<comment type="caution">
    <text evidence="1">The sequence shown here is derived from an EMBL/GenBank/DDBJ whole genome shotgun (WGS) entry which is preliminary data.</text>
</comment>
<organism evidence="1 2">
    <name type="scientific">Palleronia aestuarii</name>
    <dbReference type="NCBI Taxonomy" id="568105"/>
    <lineage>
        <taxon>Bacteria</taxon>
        <taxon>Pseudomonadati</taxon>
        <taxon>Pseudomonadota</taxon>
        <taxon>Alphaproteobacteria</taxon>
        <taxon>Rhodobacterales</taxon>
        <taxon>Roseobacteraceae</taxon>
        <taxon>Palleronia</taxon>
    </lineage>
</organism>
<keyword evidence="1" id="KW-0808">Transferase</keyword>
<dbReference type="SUPFAM" id="SSF52540">
    <property type="entry name" value="P-loop containing nucleoside triphosphate hydrolases"/>
    <property type="match status" value="1"/>
</dbReference>
<gene>
    <name evidence="1" type="ORF">LX81_02756</name>
</gene>
<dbReference type="GO" id="GO:0016740">
    <property type="term" value="F:transferase activity"/>
    <property type="evidence" value="ECO:0007669"/>
    <property type="project" value="UniProtKB-KW"/>
</dbReference>